<gene>
    <name evidence="7" type="ORF">KS407_21760</name>
</gene>
<dbReference type="EC" id="3.1.3.48" evidence="2"/>
<dbReference type="Gene3D" id="3.40.50.2300">
    <property type="match status" value="1"/>
</dbReference>
<dbReference type="Pfam" id="PF01451">
    <property type="entry name" value="LMWPc"/>
    <property type="match status" value="1"/>
</dbReference>
<evidence type="ECO:0000256" key="5">
    <source>
        <dbReference type="ARBA" id="ARBA00051722"/>
    </source>
</evidence>
<evidence type="ECO:0000313" key="7">
    <source>
        <dbReference type="EMBL" id="MBU9724054.1"/>
    </source>
</evidence>
<evidence type="ECO:0000256" key="2">
    <source>
        <dbReference type="ARBA" id="ARBA00013064"/>
    </source>
</evidence>
<dbReference type="RefSeq" id="WP_088074990.1">
    <property type="nucleotide sequence ID" value="NZ_JAHQCR010000088.1"/>
</dbReference>
<reference evidence="7 8" key="1">
    <citation type="submission" date="2021-06" db="EMBL/GenBank/DDBJ databases">
        <title>Bacillus sp. RD4P76, an endophyte from a halophyte.</title>
        <authorList>
            <person name="Sun J.-Q."/>
        </authorList>
    </citation>
    <scope>NUCLEOTIDE SEQUENCE [LARGE SCALE GENOMIC DNA]</scope>
    <source>
        <strain evidence="7 8">JCM 17098</strain>
    </source>
</reference>
<dbReference type="InterPro" id="IPR023485">
    <property type="entry name" value="Ptyr_pPase"/>
</dbReference>
<keyword evidence="4" id="KW-0904">Protein phosphatase</keyword>
<evidence type="ECO:0000256" key="3">
    <source>
        <dbReference type="ARBA" id="ARBA00022801"/>
    </source>
</evidence>
<proteinExistence type="inferred from homology"/>
<dbReference type="InterPro" id="IPR017867">
    <property type="entry name" value="Tyr_phospatase_low_mol_wt"/>
</dbReference>
<dbReference type="PRINTS" id="PR00719">
    <property type="entry name" value="LMWPTPASE"/>
</dbReference>
<dbReference type="SMART" id="SM00226">
    <property type="entry name" value="LMWPc"/>
    <property type="match status" value="1"/>
</dbReference>
<dbReference type="CDD" id="cd16343">
    <property type="entry name" value="LMWPTP"/>
    <property type="match status" value="1"/>
</dbReference>
<dbReference type="InterPro" id="IPR050438">
    <property type="entry name" value="LMW_PTPase"/>
</dbReference>
<organism evidence="7 8">
    <name type="scientific">Evansella alkalicola</name>
    <dbReference type="NCBI Taxonomy" id="745819"/>
    <lineage>
        <taxon>Bacteria</taxon>
        <taxon>Bacillati</taxon>
        <taxon>Bacillota</taxon>
        <taxon>Bacilli</taxon>
        <taxon>Bacillales</taxon>
        <taxon>Bacillaceae</taxon>
        <taxon>Evansella</taxon>
    </lineage>
</organism>
<accession>A0ABS6JZN4</accession>
<dbReference type="EMBL" id="JAHQCR010000088">
    <property type="protein sequence ID" value="MBU9724054.1"/>
    <property type="molecule type" value="Genomic_DNA"/>
</dbReference>
<evidence type="ECO:0000256" key="1">
    <source>
        <dbReference type="ARBA" id="ARBA00011063"/>
    </source>
</evidence>
<evidence type="ECO:0000259" key="6">
    <source>
        <dbReference type="SMART" id="SM00226"/>
    </source>
</evidence>
<dbReference type="PANTHER" id="PTHR11717:SF7">
    <property type="entry name" value="LOW MOLECULAR WEIGHT PHOSPHOTYROSINE PROTEIN PHOSPHATASE"/>
    <property type="match status" value="1"/>
</dbReference>
<comment type="caution">
    <text evidence="7">The sequence shown here is derived from an EMBL/GenBank/DDBJ whole genome shotgun (WGS) entry which is preliminary data.</text>
</comment>
<comment type="catalytic activity">
    <reaction evidence="5">
        <text>O-phospho-L-tyrosyl-[protein] + H2O = L-tyrosyl-[protein] + phosphate</text>
        <dbReference type="Rhea" id="RHEA:10684"/>
        <dbReference type="Rhea" id="RHEA-COMP:10136"/>
        <dbReference type="Rhea" id="RHEA-COMP:20101"/>
        <dbReference type="ChEBI" id="CHEBI:15377"/>
        <dbReference type="ChEBI" id="CHEBI:43474"/>
        <dbReference type="ChEBI" id="CHEBI:46858"/>
        <dbReference type="ChEBI" id="CHEBI:61978"/>
        <dbReference type="EC" id="3.1.3.48"/>
    </reaction>
</comment>
<dbReference type="SUPFAM" id="SSF52788">
    <property type="entry name" value="Phosphotyrosine protein phosphatases I"/>
    <property type="match status" value="1"/>
</dbReference>
<evidence type="ECO:0000313" key="8">
    <source>
        <dbReference type="Proteomes" id="UP000790580"/>
    </source>
</evidence>
<keyword evidence="8" id="KW-1185">Reference proteome</keyword>
<protein>
    <recommendedName>
        <fullName evidence="2">protein-tyrosine-phosphatase</fullName>
        <ecNumber evidence="2">3.1.3.48</ecNumber>
    </recommendedName>
</protein>
<keyword evidence="3" id="KW-0378">Hydrolase</keyword>
<feature type="domain" description="Phosphotyrosine protein phosphatase I" evidence="6">
    <location>
        <begin position="2"/>
        <end position="153"/>
    </location>
</feature>
<comment type="similarity">
    <text evidence="1">Belongs to the low molecular weight phosphotyrosine protein phosphatase family.</text>
</comment>
<evidence type="ECO:0000256" key="4">
    <source>
        <dbReference type="ARBA" id="ARBA00022912"/>
    </source>
</evidence>
<name>A0ABS6JZN4_9BACI</name>
<dbReference type="InterPro" id="IPR036196">
    <property type="entry name" value="Ptyr_pPase_sf"/>
</dbReference>
<sequence>MIKVLFVCLGNICRSPMAEAIFRQKVKGASLEEKILVDSAGTGSWHVGNRPHEGTLEILEKNDVDHEGITARQVTEKDITEYDYIIGMDSSNVGNLHRLKVPGDSVNKVGEISRLLDFAPSRSIVDVPDPYFTGNFIEVYDLVEDGCERLLDHILKNNPILNEEGN</sequence>
<dbReference type="PANTHER" id="PTHR11717">
    <property type="entry name" value="LOW MOLECULAR WEIGHT PROTEIN TYROSINE PHOSPHATASE"/>
    <property type="match status" value="1"/>
</dbReference>
<dbReference type="Proteomes" id="UP000790580">
    <property type="component" value="Unassembled WGS sequence"/>
</dbReference>